<dbReference type="PANTHER" id="PTHR43312">
    <property type="entry name" value="D-THREO-ALDOSE 1-DEHYDROGENASE"/>
    <property type="match status" value="1"/>
</dbReference>
<dbReference type="InterPro" id="IPR017896">
    <property type="entry name" value="4Fe4S_Fe-S-bd"/>
</dbReference>
<proteinExistence type="predicted"/>
<reference evidence="1" key="2">
    <citation type="journal article" date="2015" name="Genome Announc.">
        <title>Draft Genome Sequence of Filamentous Marine Cyanobacterium Lyngbya confervoides Strain BDU141951.</title>
        <authorList>
            <person name="Chandrababunaidu M.M."/>
            <person name="Sen D."/>
            <person name="Tripathy S."/>
        </authorList>
    </citation>
    <scope>NUCLEOTIDE SEQUENCE</scope>
    <source>
        <strain evidence="1">BDU141951</strain>
    </source>
</reference>
<dbReference type="PANTHER" id="PTHR43312:SF2">
    <property type="entry name" value="OXIDOREDUCTASE"/>
    <property type="match status" value="1"/>
</dbReference>
<dbReference type="InterPro" id="IPR017900">
    <property type="entry name" value="4Fe4S_Fe_S_CS"/>
</dbReference>
<evidence type="ECO:0000313" key="1">
    <source>
        <dbReference type="EMBL" id="NEV65623.1"/>
    </source>
</evidence>
<protein>
    <submittedName>
        <fullName evidence="1">Aldo/keto reductase</fullName>
    </submittedName>
</protein>
<dbReference type="Gene3D" id="3.20.20.100">
    <property type="entry name" value="NADP-dependent oxidoreductase domain"/>
    <property type="match status" value="1"/>
</dbReference>
<dbReference type="CDD" id="cd19096">
    <property type="entry name" value="AKR_Fe-S_oxidoreductase"/>
    <property type="match status" value="1"/>
</dbReference>
<dbReference type="SUPFAM" id="SSF51430">
    <property type="entry name" value="NAD(P)-linked oxidoreductase"/>
    <property type="match status" value="1"/>
</dbReference>
<dbReference type="AlphaFoldDB" id="A0A0C1YNL0"/>
<accession>A0A0C1YNL0</accession>
<dbReference type="InterPro" id="IPR023210">
    <property type="entry name" value="NADP_OxRdtase_dom"/>
</dbReference>
<sequence>MQYRRFGKTGLQLSVFSVGTMRSLSTAEIFTKTVSAAIDRGINHIETARGYGQSELLLGQTLQQLGAATRDRLIITTKIPPTADAASMAAQIDESLQRLQIDAIDCLAVHGINTPEHLAWVQAPEGCMAALQAAQQAGKIRHIGFSTHGSLELITAAINTGLFAFVNLHYYAFFRRHEPAVKLAQQHDLGVFIISPADKGGLLYTPPARLRELCAPFEPLHLTYRWLLSQPAVTTLSIGPAAPDELAYPLAVCDRTESLNAAEVAALARLEAAAQETLGSDRCQQCYACLPCPESINIPEVLRLRNLAVAYDMAEYGQYRYRMFENAGHWFSGRKGNRCTDCGDCLPRCPSELPIPELLRDAHQRLNGPDRRRLWG</sequence>
<gene>
    <name evidence="1" type="ORF">QQ91_000645</name>
</gene>
<dbReference type="InterPro" id="IPR053135">
    <property type="entry name" value="AKR2_Oxidoreductase"/>
</dbReference>
<name>A0A0C1YNL0_9CYAN</name>
<comment type="caution">
    <text evidence="1">The sequence shown here is derived from an EMBL/GenBank/DDBJ whole genome shotgun (WGS) entry which is preliminary data.</text>
</comment>
<dbReference type="PROSITE" id="PS00198">
    <property type="entry name" value="4FE4S_FER_1"/>
    <property type="match status" value="1"/>
</dbReference>
<dbReference type="PROSITE" id="PS51379">
    <property type="entry name" value="4FE4S_FER_2"/>
    <property type="match status" value="1"/>
</dbReference>
<dbReference type="InterPro" id="IPR036812">
    <property type="entry name" value="NAD(P)_OxRdtase_dom_sf"/>
</dbReference>
<reference evidence="1" key="1">
    <citation type="submission" date="2014-11" db="EMBL/GenBank/DDBJ databases">
        <authorList>
            <person name="Malar M.C."/>
            <person name="Sen D."/>
            <person name="Tripathy S."/>
        </authorList>
    </citation>
    <scope>NUCLEOTIDE SEQUENCE</scope>
    <source>
        <strain evidence="1">BDU141951</strain>
    </source>
</reference>
<dbReference type="Pfam" id="PF13187">
    <property type="entry name" value="Fer4_9"/>
    <property type="match status" value="1"/>
</dbReference>
<dbReference type="EMBL" id="JTHE02000002">
    <property type="protein sequence ID" value="NEV65623.1"/>
    <property type="molecule type" value="Genomic_DNA"/>
</dbReference>
<reference evidence="1" key="3">
    <citation type="submission" date="2020-02" db="EMBL/GenBank/DDBJ databases">
        <authorList>
            <person name="Sarangi A.N."/>
            <person name="Ghosh S."/>
            <person name="Mukherjee M."/>
            <person name="Tripathy S."/>
        </authorList>
    </citation>
    <scope>NUCLEOTIDE SEQUENCE</scope>
    <source>
        <strain evidence="1">BDU141951</strain>
    </source>
</reference>
<organism evidence="1">
    <name type="scientific">Lyngbya confervoides BDU141951</name>
    <dbReference type="NCBI Taxonomy" id="1574623"/>
    <lineage>
        <taxon>Bacteria</taxon>
        <taxon>Bacillati</taxon>
        <taxon>Cyanobacteriota</taxon>
        <taxon>Cyanophyceae</taxon>
        <taxon>Oscillatoriophycideae</taxon>
        <taxon>Oscillatoriales</taxon>
        <taxon>Microcoleaceae</taxon>
        <taxon>Lyngbya</taxon>
    </lineage>
</organism>
<dbReference type="Pfam" id="PF00248">
    <property type="entry name" value="Aldo_ket_red"/>
    <property type="match status" value="1"/>
</dbReference>